<organism evidence="2 3">
    <name type="scientific">Kitasatospora gansuensis</name>
    <dbReference type="NCBI Taxonomy" id="258050"/>
    <lineage>
        <taxon>Bacteria</taxon>
        <taxon>Bacillati</taxon>
        <taxon>Actinomycetota</taxon>
        <taxon>Actinomycetes</taxon>
        <taxon>Kitasatosporales</taxon>
        <taxon>Streptomycetaceae</taxon>
        <taxon>Kitasatospora</taxon>
    </lineage>
</organism>
<reference evidence="2 3" key="1">
    <citation type="submission" date="2020-08" db="EMBL/GenBank/DDBJ databases">
        <title>Sequencing the genomes of 1000 actinobacteria strains.</title>
        <authorList>
            <person name="Klenk H.-P."/>
        </authorList>
    </citation>
    <scope>NUCLEOTIDE SEQUENCE [LARGE SCALE GENOMIC DNA]</scope>
    <source>
        <strain evidence="2 3">DSM 44786</strain>
    </source>
</reference>
<feature type="compositionally biased region" description="Low complexity" evidence="1">
    <location>
        <begin position="18"/>
        <end position="30"/>
    </location>
</feature>
<protein>
    <submittedName>
        <fullName evidence="2">Uncharacterized protein</fullName>
    </submittedName>
</protein>
<name>A0A7W7WLH3_9ACTN</name>
<sequence length="30" mass="3136">MGVTRRPQVSSPEERAALEPAAATGARVVK</sequence>
<dbReference type="AlphaFoldDB" id="A0A7W7WLH3"/>
<comment type="caution">
    <text evidence="2">The sequence shown here is derived from an EMBL/GenBank/DDBJ whole genome shotgun (WGS) entry which is preliminary data.</text>
</comment>
<proteinExistence type="predicted"/>
<keyword evidence="3" id="KW-1185">Reference proteome</keyword>
<feature type="region of interest" description="Disordered" evidence="1">
    <location>
        <begin position="1"/>
        <end position="30"/>
    </location>
</feature>
<evidence type="ECO:0000313" key="3">
    <source>
        <dbReference type="Proteomes" id="UP000573327"/>
    </source>
</evidence>
<evidence type="ECO:0000313" key="2">
    <source>
        <dbReference type="EMBL" id="MBB4951060.1"/>
    </source>
</evidence>
<gene>
    <name evidence="2" type="ORF">F4556_006595</name>
</gene>
<accession>A0A7W7WLH3</accession>
<dbReference type="EMBL" id="JACHJR010000001">
    <property type="protein sequence ID" value="MBB4951060.1"/>
    <property type="molecule type" value="Genomic_DNA"/>
</dbReference>
<evidence type="ECO:0000256" key="1">
    <source>
        <dbReference type="SAM" id="MobiDB-lite"/>
    </source>
</evidence>
<dbReference type="Proteomes" id="UP000573327">
    <property type="component" value="Unassembled WGS sequence"/>
</dbReference>